<dbReference type="PANTHER" id="PTHR43143">
    <property type="entry name" value="METALLOPHOSPHOESTERASE, CALCINEURIN SUPERFAMILY"/>
    <property type="match status" value="1"/>
</dbReference>
<dbReference type="Proteomes" id="UP000298324">
    <property type="component" value="Unassembled WGS sequence"/>
</dbReference>
<dbReference type="InterPro" id="IPR051918">
    <property type="entry name" value="STPP_CPPED1"/>
</dbReference>
<evidence type="ECO:0000259" key="2">
    <source>
        <dbReference type="Pfam" id="PF00149"/>
    </source>
</evidence>
<dbReference type="Pfam" id="PF00149">
    <property type="entry name" value="Metallophos"/>
    <property type="match status" value="1"/>
</dbReference>
<evidence type="ECO:0000256" key="1">
    <source>
        <dbReference type="SAM" id="SignalP"/>
    </source>
</evidence>
<evidence type="ECO:0000313" key="6">
    <source>
        <dbReference type="Proteomes" id="UP000298324"/>
    </source>
</evidence>
<dbReference type="Pfam" id="PF07550">
    <property type="entry name" value="Shr-like_HID"/>
    <property type="match status" value="1"/>
</dbReference>
<dbReference type="Gene3D" id="2.160.20.110">
    <property type="match status" value="1"/>
</dbReference>
<feature type="chain" id="PRO_5021333674" evidence="1">
    <location>
        <begin position="40"/>
        <end position="1111"/>
    </location>
</feature>
<dbReference type="Pfam" id="PF18998">
    <property type="entry name" value="Flg_new_2"/>
    <property type="match status" value="2"/>
</dbReference>
<feature type="domain" description="Heme-binding protein Shr-like Hb-interacting" evidence="3">
    <location>
        <begin position="910"/>
        <end position="991"/>
    </location>
</feature>
<dbReference type="InterPro" id="IPR004843">
    <property type="entry name" value="Calcineurin-like_PHP"/>
</dbReference>
<feature type="domain" description="Bacterial repeat" evidence="4">
    <location>
        <begin position="472"/>
        <end position="541"/>
    </location>
</feature>
<comment type="caution">
    <text evidence="5">The sequence shown here is derived from an EMBL/GenBank/DDBJ whole genome shotgun (WGS) entry which is preliminary data.</text>
</comment>
<reference evidence="5 6" key="1">
    <citation type="journal article" date="2018" name="Environ. Microbiol.">
        <title>Novel energy conservation strategies and behaviour of Pelotomaculum schinkii driving syntrophic propionate catabolism.</title>
        <authorList>
            <person name="Hidalgo-Ahumada C.A.P."/>
            <person name="Nobu M.K."/>
            <person name="Narihiro T."/>
            <person name="Tamaki H."/>
            <person name="Liu W.T."/>
            <person name="Kamagata Y."/>
            <person name="Stams A.J.M."/>
            <person name="Imachi H."/>
            <person name="Sousa D.Z."/>
        </authorList>
    </citation>
    <scope>NUCLEOTIDE SEQUENCE [LARGE SCALE GENOMIC DNA]</scope>
    <source>
        <strain evidence="5 6">HH</strain>
    </source>
</reference>
<dbReference type="GO" id="GO:0016787">
    <property type="term" value="F:hydrolase activity"/>
    <property type="evidence" value="ECO:0007669"/>
    <property type="project" value="InterPro"/>
</dbReference>
<dbReference type="Gene3D" id="3.60.21.10">
    <property type="match status" value="1"/>
</dbReference>
<feature type="domain" description="Calcineurin-like phosphoesterase" evidence="2">
    <location>
        <begin position="624"/>
        <end position="825"/>
    </location>
</feature>
<accession>A0A4Y7RE25</accession>
<dbReference type="AlphaFoldDB" id="A0A4Y7RE25"/>
<gene>
    <name evidence="5" type="ORF">Psch_00597</name>
</gene>
<evidence type="ECO:0000259" key="4">
    <source>
        <dbReference type="Pfam" id="PF18998"/>
    </source>
</evidence>
<dbReference type="SUPFAM" id="SSF56300">
    <property type="entry name" value="Metallo-dependent phosphatases"/>
    <property type="match status" value="1"/>
</dbReference>
<protein>
    <submittedName>
        <fullName evidence="5">Calcineurin-like phosphoesterase</fullName>
    </submittedName>
</protein>
<organism evidence="5 6">
    <name type="scientific">Pelotomaculum schinkii</name>
    <dbReference type="NCBI Taxonomy" id="78350"/>
    <lineage>
        <taxon>Bacteria</taxon>
        <taxon>Bacillati</taxon>
        <taxon>Bacillota</taxon>
        <taxon>Clostridia</taxon>
        <taxon>Eubacteriales</taxon>
        <taxon>Desulfotomaculaceae</taxon>
        <taxon>Pelotomaculum</taxon>
    </lineage>
</organism>
<sequence length="1111" mass="117024">MFCLKCGFNTAARHIFSGIVLVAMLVSVLAAFNPSPAFAVSAWNGASSSADWTGGGTSGDPYVISTAAQLKGLADNVNSGTSYGGSFFKLGDDINLAGYAWTPIGGHCPLTASEGGVPTGLYFGGVFDGCNHTISGINISNPAAGTGAYGLFGYVNGGTIANLNVAGSLDMGDNYTSAIGSVVGYTTGSLYNLHSSMTVSVADPTACTASQAGGIAGVVANTNSSPALYVRYCSNTGDVTARGRIGGIAGAVYCLSDGGVVVDQCFNTGCIKSVYSTKKIFTGGIVGYCAGYITNCYNQGNLETNNGHYLAGITGILTGTPPIYPVASMSNCYSTACFTGYAVGYDRWLWASADYNQAVHITNCFYVETNSDMTQPNLDDTWGTQTNVSSITIPELQGKTEMTGSNRSGTFSGYIVPNYLGSADLDNPNGSYGFGYALPDSYPILGWQQIPNFIVDLNNLPSPVAYYTVSASVSGGNGTVTADPATVSNNGSSTITISPAGGYHLASITDNGIDVLSSVSNNTYTINNINANHTVVVSFSNDTYILTYTAGAHGSISGNSSQTVASGASGSEVTAVPDSGFHFANWSDGSADNPRTDINVTANISVKAIFIKDNGGSQTWDHFTIAVLPDTQFYAESYPEIFDQQTQWIADNAQSENIVFVAHLGDMVNDYNNSTQWQNARDSMAIIRAAGIPYSVVPGNHDMFFATSDLTNYNTYFPYTDFNEYSWYGGNYPSTSNSSNYELFSAMGQDFIVLNLVCAPSLLADATDWANSVLTQYSNRKAVVVTHGYIDTSGNYQNTQSVAGLDVWNNVVKLHSNVIAVLCGHYSGQYNNTATGLNGNTVYNLLSDYQDQPNGGNGWLRLYQFYPLQNKIQAVTYSPYLNQYDTGADGQFELPLQFSNPPEEQTPPVLSADTTDNSVGRAVEITFTDDAAWRSAVSGITVNGSALTGGQYTVNAGAISIDAAVFASAGDYTVTVTAGGYADATVTQTINNEATTPGDNPKYTVDPVVDESVYEAGETGGISTMTVKTGVSGLKYFGAQLTPVIAHAGKEAVVFTHLRNGVQLSLNVTRADFDLVGQAQSGFNVQAGDMVKVFIVDDLTNDVDHNPTLLQ</sequence>
<dbReference type="InterPro" id="IPR011432">
    <property type="entry name" value="Shr-like_HID"/>
</dbReference>
<dbReference type="PANTHER" id="PTHR43143:SF5">
    <property type="entry name" value="SECRETED PROTEIN"/>
    <property type="match status" value="1"/>
</dbReference>
<evidence type="ECO:0000313" key="5">
    <source>
        <dbReference type="EMBL" id="TEB07056.1"/>
    </source>
</evidence>
<feature type="domain" description="Bacterial repeat" evidence="4">
    <location>
        <begin position="544"/>
        <end position="612"/>
    </location>
</feature>
<dbReference type="InterPro" id="IPR044060">
    <property type="entry name" value="Bacterial_rp_domain"/>
</dbReference>
<feature type="signal peptide" evidence="1">
    <location>
        <begin position="1"/>
        <end position="39"/>
    </location>
</feature>
<keyword evidence="1" id="KW-0732">Signal</keyword>
<dbReference type="InterPro" id="IPR029052">
    <property type="entry name" value="Metallo-depent_PP-like"/>
</dbReference>
<keyword evidence="6" id="KW-1185">Reference proteome</keyword>
<proteinExistence type="predicted"/>
<name>A0A4Y7RE25_9FIRM</name>
<dbReference type="RefSeq" id="WP_134217355.1">
    <property type="nucleotide sequence ID" value="NZ_QFGA01000001.1"/>
</dbReference>
<dbReference type="EMBL" id="QFGA01000001">
    <property type="protein sequence ID" value="TEB07056.1"/>
    <property type="molecule type" value="Genomic_DNA"/>
</dbReference>
<evidence type="ECO:0000259" key="3">
    <source>
        <dbReference type="Pfam" id="PF07550"/>
    </source>
</evidence>